<sequence length="755" mass="75175">MGGCTRVGAGPGGGVACRDTLLERAVFDAVANGTCVPACGAPNAVVRCAPEPAPAPSPAGAPAPAYQAVAPVSLAPFSQAPPAPAPSSGAVAELPAFDVAAYAELASLVASGCLGLGAAKYDAGRMQEHGPWACGSFVVSAGAHEALVAGRCMPECGAGQVVVPCTASPAAAPLAGTAAPAAEQPLPAPAAAPLPAGYPPTRPPLVTTAPSPTPETSPPPAAARAALARGCEAVCAAPASVARCLGGTPTAAPSLDAWLPAASALAPAPGPAIVPAPAPAPALLLVEPSLLFHFNFSEAGVPVTGATSPPTPGPRPSLSPPAAAPAASRCSVLAPGASGLLRCGSLVLPALALRGLLDAGCAWHVAPTAPPHDTARIYFQAALRFPDTVSAAGLSAGDFAVLRGPDPSPSPDPSPGAAPASAPDAPDGALAPLPGPSAEACKCGADPDAPPERPPVSSAGVVTSIGRLDCATLMLDGYLPVHPGRAGLTASAATITVELREGRAAAACAGGSFAGGDASTVVTIRPTPRLFATSMALGAGGPATASPTGLLTALTQSLAVSGPAVRQAAGRPSASRCRTSVVVRADAESRRAVLGGLLAAAGLVAVRPAAAIDLFDNRKVRDNGFDLIYEARDLDLPQATRDGFTQARQGLDATKKRVSESEKRIDSSLEPFIKKNYWTAAREELRLQVGTLRFDLNALAESKDKASRKKALSLKKDFLKKAEELDYALRMKNEEKAAAALTATKSALDVVLQAV</sequence>
<dbReference type="GO" id="GO:0019898">
    <property type="term" value="C:extrinsic component of membrane"/>
    <property type="evidence" value="ECO:0007669"/>
    <property type="project" value="InterPro"/>
</dbReference>
<keyword evidence="8" id="KW-0604">Photosystem II</keyword>
<evidence type="ECO:0000256" key="7">
    <source>
        <dbReference type="ARBA" id="ARBA00023136"/>
    </source>
</evidence>
<keyword evidence="7" id="KW-0472">Membrane</keyword>
<dbReference type="PANTHER" id="PTHR33399">
    <property type="entry name" value="OXYGEN-EVOLVING ENHANCER PROTEIN 3-1, CHLOROPLASTIC"/>
    <property type="match status" value="1"/>
</dbReference>
<dbReference type="InterPro" id="IPR054099">
    <property type="entry name" value="PSII_PsbQ_pln"/>
</dbReference>
<organism evidence="11 12">
    <name type="scientific">Elliptochloris bilobata</name>
    <dbReference type="NCBI Taxonomy" id="381761"/>
    <lineage>
        <taxon>Eukaryota</taxon>
        <taxon>Viridiplantae</taxon>
        <taxon>Chlorophyta</taxon>
        <taxon>core chlorophytes</taxon>
        <taxon>Trebouxiophyceae</taxon>
        <taxon>Trebouxiophyceae incertae sedis</taxon>
        <taxon>Elliptochloris clade</taxon>
        <taxon>Elliptochloris</taxon>
    </lineage>
</organism>
<dbReference type="Proteomes" id="UP001445335">
    <property type="component" value="Unassembled WGS sequence"/>
</dbReference>
<evidence type="ECO:0000256" key="8">
    <source>
        <dbReference type="ARBA" id="ARBA00023276"/>
    </source>
</evidence>
<name>A0AAW1R1H2_9CHLO</name>
<feature type="compositionally biased region" description="Low complexity" evidence="10">
    <location>
        <begin position="417"/>
        <end position="438"/>
    </location>
</feature>
<gene>
    <name evidence="11" type="ORF">WJX81_006704</name>
</gene>
<evidence type="ECO:0000256" key="1">
    <source>
        <dbReference type="ARBA" id="ARBA00004334"/>
    </source>
</evidence>
<evidence type="ECO:0000256" key="5">
    <source>
        <dbReference type="ARBA" id="ARBA00022946"/>
    </source>
</evidence>
<feature type="region of interest" description="Disordered" evidence="10">
    <location>
        <begin position="190"/>
        <end position="223"/>
    </location>
</feature>
<keyword evidence="6" id="KW-0793">Thylakoid</keyword>
<dbReference type="InterPro" id="IPR023222">
    <property type="entry name" value="PsbQ-like_dom_sf"/>
</dbReference>
<dbReference type="EMBL" id="JALJOU010000060">
    <property type="protein sequence ID" value="KAK9827271.1"/>
    <property type="molecule type" value="Genomic_DNA"/>
</dbReference>
<evidence type="ECO:0000313" key="12">
    <source>
        <dbReference type="Proteomes" id="UP001445335"/>
    </source>
</evidence>
<keyword evidence="3" id="KW-0602">Photosynthesis</keyword>
<reference evidence="11 12" key="1">
    <citation type="journal article" date="2024" name="Nat. Commun.">
        <title>Phylogenomics reveals the evolutionary origins of lichenization in chlorophyte algae.</title>
        <authorList>
            <person name="Puginier C."/>
            <person name="Libourel C."/>
            <person name="Otte J."/>
            <person name="Skaloud P."/>
            <person name="Haon M."/>
            <person name="Grisel S."/>
            <person name="Petersen M."/>
            <person name="Berrin J.G."/>
            <person name="Delaux P.M."/>
            <person name="Dal Grande F."/>
            <person name="Keller J."/>
        </authorList>
    </citation>
    <scope>NUCLEOTIDE SEQUENCE [LARGE SCALE GENOMIC DNA]</scope>
    <source>
        <strain evidence="11 12">SAG 245.80</strain>
    </source>
</reference>
<dbReference type="Gene3D" id="1.20.120.290">
    <property type="entry name" value="Oxygen-evolving enhancer protein 3 (PsbQ), four-helix up-down bundle"/>
    <property type="match status" value="1"/>
</dbReference>
<dbReference type="PROSITE" id="PS51257">
    <property type="entry name" value="PROKAR_LIPOPROTEIN"/>
    <property type="match status" value="1"/>
</dbReference>
<feature type="region of interest" description="Disordered" evidence="10">
    <location>
        <begin position="400"/>
        <end position="459"/>
    </location>
</feature>
<keyword evidence="5" id="KW-0809">Transit peptide</keyword>
<evidence type="ECO:0000256" key="3">
    <source>
        <dbReference type="ARBA" id="ARBA00022531"/>
    </source>
</evidence>
<proteinExistence type="inferred from homology"/>
<evidence type="ECO:0000256" key="4">
    <source>
        <dbReference type="ARBA" id="ARBA00022640"/>
    </source>
</evidence>
<protein>
    <submittedName>
        <fullName evidence="11">Uncharacterized protein</fullName>
    </submittedName>
</protein>
<feature type="compositionally biased region" description="Pro residues" evidence="10">
    <location>
        <begin position="190"/>
        <end position="203"/>
    </location>
</feature>
<evidence type="ECO:0000313" key="11">
    <source>
        <dbReference type="EMBL" id="KAK9827271.1"/>
    </source>
</evidence>
<dbReference type="GO" id="GO:0005509">
    <property type="term" value="F:calcium ion binding"/>
    <property type="evidence" value="ECO:0007669"/>
    <property type="project" value="InterPro"/>
</dbReference>
<evidence type="ECO:0000256" key="6">
    <source>
        <dbReference type="ARBA" id="ARBA00023078"/>
    </source>
</evidence>
<dbReference type="GO" id="GO:0009767">
    <property type="term" value="P:photosynthetic electron transport chain"/>
    <property type="evidence" value="ECO:0007669"/>
    <property type="project" value="TreeGrafter"/>
</dbReference>
<dbReference type="InterPro" id="IPR008797">
    <property type="entry name" value="PSII_PsbQ"/>
</dbReference>
<evidence type="ECO:0000256" key="9">
    <source>
        <dbReference type="ARBA" id="ARBA00035649"/>
    </source>
</evidence>
<feature type="compositionally biased region" description="Pro residues" evidence="10">
    <location>
        <begin position="211"/>
        <end position="221"/>
    </location>
</feature>
<comment type="similarity">
    <text evidence="9">Belongs to the PsbQ family.</text>
</comment>
<dbReference type="AlphaFoldDB" id="A0AAW1R1H2"/>
<dbReference type="Pfam" id="PF05757">
    <property type="entry name" value="PsbQ"/>
    <property type="match status" value="1"/>
</dbReference>
<dbReference type="GO" id="GO:0009535">
    <property type="term" value="C:chloroplast thylakoid membrane"/>
    <property type="evidence" value="ECO:0007669"/>
    <property type="project" value="UniProtKB-SubCell"/>
</dbReference>
<dbReference type="SUPFAM" id="SSF101112">
    <property type="entry name" value="Oxygen-evolving enhancer protein 3"/>
    <property type="match status" value="1"/>
</dbReference>
<comment type="caution">
    <text evidence="11">The sequence shown here is derived from an EMBL/GenBank/DDBJ whole genome shotgun (WGS) entry which is preliminary data.</text>
</comment>
<evidence type="ECO:0000256" key="2">
    <source>
        <dbReference type="ARBA" id="ARBA00022528"/>
    </source>
</evidence>
<dbReference type="PANTHER" id="PTHR33399:SF3">
    <property type="entry name" value="OXYGEN-EVOLVING ENHANCER PROTEIN 3-1, CHLOROPLASTIC"/>
    <property type="match status" value="1"/>
</dbReference>
<accession>A0AAW1R1H2</accession>
<comment type="subcellular location">
    <subcellularLocation>
        <location evidence="1">Plastid</location>
        <location evidence="1">Chloroplast thylakoid membrane</location>
    </subcellularLocation>
</comment>
<evidence type="ECO:0000256" key="10">
    <source>
        <dbReference type="SAM" id="MobiDB-lite"/>
    </source>
</evidence>
<keyword evidence="12" id="KW-1185">Reference proteome</keyword>
<keyword evidence="2" id="KW-0150">Chloroplast</keyword>
<feature type="compositionally biased region" description="Pro residues" evidence="10">
    <location>
        <begin position="406"/>
        <end position="416"/>
    </location>
</feature>
<dbReference type="GO" id="GO:0009654">
    <property type="term" value="C:photosystem II oxygen evolving complex"/>
    <property type="evidence" value="ECO:0007669"/>
    <property type="project" value="InterPro"/>
</dbReference>
<keyword evidence="4" id="KW-0934">Plastid</keyword>